<dbReference type="PANTHER" id="PTHR11683">
    <property type="entry name" value="MYELIN PROTEOLIPID"/>
    <property type="match status" value="1"/>
</dbReference>
<feature type="transmembrane region" description="Helical" evidence="1">
    <location>
        <begin position="224"/>
        <end position="257"/>
    </location>
</feature>
<feature type="transmembrane region" description="Helical" evidence="1">
    <location>
        <begin position="178"/>
        <end position="203"/>
    </location>
</feature>
<dbReference type="GO" id="GO:1904274">
    <property type="term" value="P:tricellular tight junction assembly"/>
    <property type="evidence" value="ECO:0007669"/>
    <property type="project" value="EnsemblMetazoa"/>
</dbReference>
<dbReference type="GO" id="GO:0035160">
    <property type="term" value="P:maintenance of epithelial integrity, open tracheal system"/>
    <property type="evidence" value="ECO:0007669"/>
    <property type="project" value="EnsemblMetazoa"/>
</dbReference>
<dbReference type="Bgee" id="FBgn0186638">
    <property type="expression patterns" value="Expressed in embryo and 3 other cell types or tissues"/>
</dbReference>
<dbReference type="EMBL" id="CM002912">
    <property type="protein sequence ID" value="KMZ01015.1"/>
    <property type="molecule type" value="Genomic_DNA"/>
</dbReference>
<dbReference type="Pfam" id="PF01275">
    <property type="entry name" value="Myelin_PLP"/>
    <property type="match status" value="1"/>
</dbReference>
<name>A0A0J9S0T4_DROSI</name>
<dbReference type="GO" id="GO:0046956">
    <property type="term" value="P:positive phototaxis"/>
    <property type="evidence" value="ECO:0007669"/>
    <property type="project" value="EnsemblMetazoa"/>
</dbReference>
<accession>A0A0J9S0T4</accession>
<proteinExistence type="predicted"/>
<reference evidence="2" key="1">
    <citation type="journal article" date="2013" name="Genome Res.">
        <title>A second-generation assembly of the Drosophila simulans genome provides new insights into patterns of lineage-specific divergence.</title>
        <authorList>
            <person name="Hu T.T."/>
            <person name="Eisen M.B."/>
            <person name="Thornton K.R."/>
            <person name="Andolfatto P."/>
        </authorList>
    </citation>
    <scope>NUCLEOTIDE SEQUENCE [LARGE SCALE GENOMIC DNA]</scope>
    <source>
        <strain evidence="2">W501</strain>
    </source>
</reference>
<dbReference type="AlphaFoldDB" id="A0A0J9S0T4"/>
<dbReference type="InterPro" id="IPR001614">
    <property type="entry name" value="Myelin_PLP"/>
</dbReference>
<feature type="transmembrane region" description="Helical" evidence="1">
    <location>
        <begin position="137"/>
        <end position="158"/>
    </location>
</feature>
<feature type="transmembrane region" description="Helical" evidence="1">
    <location>
        <begin position="310"/>
        <end position="331"/>
    </location>
</feature>
<reference evidence="2" key="2">
    <citation type="submission" date="2014-06" db="EMBL/GenBank/DDBJ databases">
        <authorList>
            <person name="Hu T."/>
            <person name="Eisen M.B."/>
            <person name="Thornton K.R."/>
            <person name="Andolfatto P."/>
        </authorList>
    </citation>
    <scope>NUCLEOTIDE SEQUENCE</scope>
    <source>
        <strain evidence="2">W501</strain>
    </source>
</reference>
<keyword evidence="1" id="KW-1133">Transmembrane helix</keyword>
<dbReference type="GO" id="GO:0031175">
    <property type="term" value="P:neuron projection development"/>
    <property type="evidence" value="ECO:0007669"/>
    <property type="project" value="TreeGrafter"/>
</dbReference>
<organism evidence="2">
    <name type="scientific">Drosophila simulans</name>
    <name type="common">Fruit fly</name>
    <dbReference type="NCBI Taxonomy" id="7240"/>
    <lineage>
        <taxon>Eukaryota</taxon>
        <taxon>Metazoa</taxon>
        <taxon>Ecdysozoa</taxon>
        <taxon>Arthropoda</taxon>
        <taxon>Hexapoda</taxon>
        <taxon>Insecta</taxon>
        <taxon>Pterygota</taxon>
        <taxon>Neoptera</taxon>
        <taxon>Endopterygota</taxon>
        <taxon>Diptera</taxon>
        <taxon>Brachycera</taxon>
        <taxon>Muscomorpha</taxon>
        <taxon>Ephydroidea</taxon>
        <taxon>Drosophilidae</taxon>
        <taxon>Drosophila</taxon>
        <taxon>Sophophora</taxon>
    </lineage>
</organism>
<protein>
    <submittedName>
        <fullName evidence="2">Uncharacterized protein, isoform A</fullName>
    </submittedName>
</protein>
<evidence type="ECO:0000313" key="2">
    <source>
        <dbReference type="EMBL" id="KMZ01015.1"/>
    </source>
</evidence>
<evidence type="ECO:0000256" key="1">
    <source>
        <dbReference type="SAM" id="Phobius"/>
    </source>
</evidence>
<dbReference type="GO" id="GO:0016328">
    <property type="term" value="C:lateral plasma membrane"/>
    <property type="evidence" value="ECO:0007669"/>
    <property type="project" value="EnsemblMetazoa"/>
</dbReference>
<sequence length="368" mass="42230">MFCSNAEPGPLSWCHWHPAFGIWSKACGPKPRWQSPFQLHSVWHRHRGTSALCSMPGKGNNRDRIRDPREEILLETNFEDDGGVLTRAYNGNPYNPTIQNRRRNSYRSDHSLDRYTERGGEGECCQSCMARIPYATLIATLMCLLGVGIFCFTMYRGASLTVIMVDQVFHLRLIWIEAVQMIFVIIGAGMAALGFMILFVGFLATGATRYKVYRAWRSRVGGRISCAVLMGITYLLNFVWSLILCFLVVVTFIYTMFWNMCTSVEHSQSCIDLTQFHFMFPPNTKLEDMKVCEKYEIKAFCKDGVENAEVMFILATLSTLLVLLSLVHYLMCLSANYAHIRDHEKFQELQEIQNLNELEYSATSKDRF</sequence>
<dbReference type="Proteomes" id="UP000035880">
    <property type="component" value="Chromosome 3L"/>
</dbReference>
<dbReference type="OrthoDB" id="9993736at2759"/>
<reference evidence="2" key="3">
    <citation type="submission" date="2015-04" db="EMBL/GenBank/DDBJ databases">
        <authorList>
            <consortium name="FlyBase"/>
        </authorList>
    </citation>
    <scope>NUCLEOTIDE SEQUENCE</scope>
    <source>
        <strain evidence="2">W501</strain>
    </source>
</reference>
<gene>
    <name evidence="2" type="primary">Dsim\GD14966</name>
    <name evidence="2" type="ORF">Dsimw501_GD14966</name>
</gene>
<keyword evidence="1" id="KW-0812">Transmembrane</keyword>
<dbReference type="GO" id="GO:0048477">
    <property type="term" value="P:oogenesis"/>
    <property type="evidence" value="ECO:0007669"/>
    <property type="project" value="EnsemblMetazoa"/>
</dbReference>
<dbReference type="GO" id="GO:0001745">
    <property type="term" value="P:compound eye morphogenesis"/>
    <property type="evidence" value="ECO:0007669"/>
    <property type="project" value="EnsemblMetazoa"/>
</dbReference>
<dbReference type="GO" id="GO:0061689">
    <property type="term" value="C:tricellular tight junction"/>
    <property type="evidence" value="ECO:0007669"/>
    <property type="project" value="EnsemblMetazoa"/>
</dbReference>
<dbReference type="PANTHER" id="PTHR11683:SF12">
    <property type="entry name" value="M6, ISOFORM F"/>
    <property type="match status" value="1"/>
</dbReference>
<keyword evidence="1" id="KW-0472">Membrane</keyword>